<dbReference type="EMBL" id="CAJVQB010080132">
    <property type="protein sequence ID" value="CAG8845581.1"/>
    <property type="molecule type" value="Genomic_DNA"/>
</dbReference>
<organism evidence="1 2">
    <name type="scientific">Gigaspora margarita</name>
    <dbReference type="NCBI Taxonomy" id="4874"/>
    <lineage>
        <taxon>Eukaryota</taxon>
        <taxon>Fungi</taxon>
        <taxon>Fungi incertae sedis</taxon>
        <taxon>Mucoromycota</taxon>
        <taxon>Glomeromycotina</taxon>
        <taxon>Glomeromycetes</taxon>
        <taxon>Diversisporales</taxon>
        <taxon>Gigasporaceae</taxon>
        <taxon>Gigaspora</taxon>
    </lineage>
</organism>
<keyword evidence="2" id="KW-1185">Reference proteome</keyword>
<reference evidence="1 2" key="1">
    <citation type="submission" date="2021-06" db="EMBL/GenBank/DDBJ databases">
        <authorList>
            <person name="Kallberg Y."/>
            <person name="Tangrot J."/>
            <person name="Rosling A."/>
        </authorList>
    </citation>
    <scope>NUCLEOTIDE SEQUENCE [LARGE SCALE GENOMIC DNA]</scope>
    <source>
        <strain evidence="1 2">120-4 pot B 10/14</strain>
    </source>
</reference>
<comment type="caution">
    <text evidence="1">The sequence shown here is derived from an EMBL/GenBank/DDBJ whole genome shotgun (WGS) entry which is preliminary data.</text>
</comment>
<dbReference type="Proteomes" id="UP000789901">
    <property type="component" value="Unassembled WGS sequence"/>
</dbReference>
<evidence type="ECO:0000313" key="2">
    <source>
        <dbReference type="Proteomes" id="UP000789901"/>
    </source>
</evidence>
<protein>
    <submittedName>
        <fullName evidence="1">36964_t:CDS:1</fullName>
    </submittedName>
</protein>
<gene>
    <name evidence="1" type="ORF">GMARGA_LOCUS37719</name>
</gene>
<sequence length="78" mass="9050">MCLQMSNTHNALATIYHIDNFEMSNMHNALATLLYNIKISDIMSNLIDNKLDYPNEIYNDQFISYTISQSKNNNSKDE</sequence>
<name>A0ABN7X183_GIGMA</name>
<accession>A0ABN7X183</accession>
<proteinExistence type="predicted"/>
<feature type="non-terminal residue" evidence="1">
    <location>
        <position position="78"/>
    </location>
</feature>
<evidence type="ECO:0000313" key="1">
    <source>
        <dbReference type="EMBL" id="CAG8845581.1"/>
    </source>
</evidence>